<organism evidence="5 6">
    <name type="scientific">Cylindrobasidium torrendii FP15055 ss-10</name>
    <dbReference type="NCBI Taxonomy" id="1314674"/>
    <lineage>
        <taxon>Eukaryota</taxon>
        <taxon>Fungi</taxon>
        <taxon>Dikarya</taxon>
        <taxon>Basidiomycota</taxon>
        <taxon>Agaricomycotina</taxon>
        <taxon>Agaricomycetes</taxon>
        <taxon>Agaricomycetidae</taxon>
        <taxon>Agaricales</taxon>
        <taxon>Marasmiineae</taxon>
        <taxon>Physalacriaceae</taxon>
        <taxon>Cylindrobasidium</taxon>
    </lineage>
</organism>
<dbReference type="PRINTS" id="PR00060">
    <property type="entry name" value="RIBOSOMALL16"/>
</dbReference>
<sequence>MFSLTANVFRRPTSTRGFASAALSSIGGSNGGVLSALSSRVGLPSGLGKAPTSILRTPASARFRGALAPRQVKYVKRHKGVIPIPVGGSVRGTTLKFGEFGIRIIENGQRLSAKQLTTAEDAIKRKLKAFKGARVFLRCFPDIPVCIKGNETRMGKGKGTFEYWATRLPVGRVIFEIAGAPGSPIRAELAKEILRIASSKLPCKMEFITPSTPPRLGRILVRDAPTPVTGVASIRPGTVPGQMTGHAEVPVEVTL</sequence>
<comment type="similarity">
    <text evidence="1 4">Belongs to the universal ribosomal protein uL16 family.</text>
</comment>
<dbReference type="InterPro" id="IPR000114">
    <property type="entry name" value="Ribosomal_uL16_bact-type"/>
</dbReference>
<dbReference type="PROSITE" id="PS00701">
    <property type="entry name" value="RIBOSOMAL_L16_2"/>
    <property type="match status" value="1"/>
</dbReference>
<evidence type="ECO:0000313" key="5">
    <source>
        <dbReference type="EMBL" id="KIY63554.1"/>
    </source>
</evidence>
<proteinExistence type="inferred from homology"/>
<protein>
    <submittedName>
        <fullName evidence="5">Ribosomal protein L16</fullName>
    </submittedName>
</protein>
<dbReference type="GO" id="GO:0003735">
    <property type="term" value="F:structural constituent of ribosome"/>
    <property type="evidence" value="ECO:0007669"/>
    <property type="project" value="InterPro"/>
</dbReference>
<dbReference type="Pfam" id="PF00252">
    <property type="entry name" value="Ribosomal_L16"/>
    <property type="match status" value="1"/>
</dbReference>
<dbReference type="Proteomes" id="UP000054007">
    <property type="component" value="Unassembled WGS sequence"/>
</dbReference>
<dbReference type="GO" id="GO:0032543">
    <property type="term" value="P:mitochondrial translation"/>
    <property type="evidence" value="ECO:0007669"/>
    <property type="project" value="TreeGrafter"/>
</dbReference>
<dbReference type="STRING" id="1314674.A0A0D7B083"/>
<evidence type="ECO:0000313" key="6">
    <source>
        <dbReference type="Proteomes" id="UP000054007"/>
    </source>
</evidence>
<gene>
    <name evidence="5" type="ORF">CYLTODRAFT_458008</name>
</gene>
<dbReference type="CDD" id="cd01433">
    <property type="entry name" value="Ribosomal_L16_L10e"/>
    <property type="match status" value="1"/>
</dbReference>
<dbReference type="OrthoDB" id="268521at2759"/>
<accession>A0A0D7B083</accession>
<keyword evidence="2 4" id="KW-0689">Ribosomal protein</keyword>
<reference evidence="5 6" key="1">
    <citation type="journal article" date="2015" name="Fungal Genet. Biol.">
        <title>Evolution of novel wood decay mechanisms in Agaricales revealed by the genome sequences of Fistulina hepatica and Cylindrobasidium torrendii.</title>
        <authorList>
            <person name="Floudas D."/>
            <person name="Held B.W."/>
            <person name="Riley R."/>
            <person name="Nagy L.G."/>
            <person name="Koehler G."/>
            <person name="Ransdell A.S."/>
            <person name="Younus H."/>
            <person name="Chow J."/>
            <person name="Chiniquy J."/>
            <person name="Lipzen A."/>
            <person name="Tritt A."/>
            <person name="Sun H."/>
            <person name="Haridas S."/>
            <person name="LaButti K."/>
            <person name="Ohm R.A."/>
            <person name="Kues U."/>
            <person name="Blanchette R.A."/>
            <person name="Grigoriev I.V."/>
            <person name="Minto R.E."/>
            <person name="Hibbett D.S."/>
        </authorList>
    </citation>
    <scope>NUCLEOTIDE SEQUENCE [LARGE SCALE GENOMIC DNA]</scope>
    <source>
        <strain evidence="5 6">FP15055 ss-10</strain>
    </source>
</reference>
<name>A0A0D7B083_9AGAR</name>
<evidence type="ECO:0000256" key="4">
    <source>
        <dbReference type="RuleBase" id="RU004413"/>
    </source>
</evidence>
<dbReference type="Gene3D" id="3.90.1170.10">
    <property type="entry name" value="Ribosomal protein L10e/L16"/>
    <property type="match status" value="1"/>
</dbReference>
<dbReference type="InterPro" id="IPR020798">
    <property type="entry name" value="Ribosomal_uL16_CS"/>
</dbReference>
<dbReference type="InterPro" id="IPR047873">
    <property type="entry name" value="Ribosomal_uL16"/>
</dbReference>
<dbReference type="PANTHER" id="PTHR12220:SF13">
    <property type="entry name" value="LARGE RIBOSOMAL SUBUNIT PROTEIN UL16M"/>
    <property type="match status" value="1"/>
</dbReference>
<evidence type="ECO:0000256" key="1">
    <source>
        <dbReference type="ARBA" id="ARBA00008931"/>
    </source>
</evidence>
<dbReference type="SUPFAM" id="SSF54686">
    <property type="entry name" value="Ribosomal protein L16p/L10e"/>
    <property type="match status" value="1"/>
</dbReference>
<dbReference type="EMBL" id="KN880688">
    <property type="protein sequence ID" value="KIY63554.1"/>
    <property type="molecule type" value="Genomic_DNA"/>
</dbReference>
<dbReference type="NCBIfam" id="TIGR01164">
    <property type="entry name" value="rplP_bact"/>
    <property type="match status" value="1"/>
</dbReference>
<evidence type="ECO:0000256" key="3">
    <source>
        <dbReference type="ARBA" id="ARBA00023274"/>
    </source>
</evidence>
<dbReference type="InterPro" id="IPR016180">
    <property type="entry name" value="Ribosomal_uL16_dom"/>
</dbReference>
<keyword evidence="6" id="KW-1185">Reference proteome</keyword>
<keyword evidence="3 4" id="KW-0687">Ribonucleoprotein</keyword>
<dbReference type="AlphaFoldDB" id="A0A0D7B083"/>
<dbReference type="PANTHER" id="PTHR12220">
    <property type="entry name" value="50S/60S RIBOSOMAL PROTEIN L16"/>
    <property type="match status" value="1"/>
</dbReference>
<dbReference type="InterPro" id="IPR036920">
    <property type="entry name" value="Ribosomal_uL16_sf"/>
</dbReference>
<dbReference type="GO" id="GO:0019843">
    <property type="term" value="F:rRNA binding"/>
    <property type="evidence" value="ECO:0007669"/>
    <property type="project" value="InterPro"/>
</dbReference>
<evidence type="ECO:0000256" key="2">
    <source>
        <dbReference type="ARBA" id="ARBA00022980"/>
    </source>
</evidence>
<dbReference type="GO" id="GO:0005762">
    <property type="term" value="C:mitochondrial large ribosomal subunit"/>
    <property type="evidence" value="ECO:0007669"/>
    <property type="project" value="TreeGrafter"/>
</dbReference>